<dbReference type="RefSeq" id="WP_339599175.1">
    <property type="nucleotide sequence ID" value="NZ_JBBHLC010000022.1"/>
</dbReference>
<accession>A0ABU8QSJ1</accession>
<proteinExistence type="predicted"/>
<reference evidence="1 2" key="1">
    <citation type="submission" date="2024-02" db="EMBL/GenBank/DDBJ databases">
        <title>Identification of pathogenicity and growth-promoting function of Pseudomonas putida variant.</title>
        <authorList>
            <person name="Sun J."/>
        </authorList>
    </citation>
    <scope>NUCLEOTIDE SEQUENCE [LARGE SCALE GENOMIC DNA]</scope>
    <source>
        <strain evidence="1 2">A03</strain>
    </source>
</reference>
<dbReference type="SUPFAM" id="SSF51695">
    <property type="entry name" value="PLC-like phosphodiesterases"/>
    <property type="match status" value="1"/>
</dbReference>
<dbReference type="InterPro" id="IPR017946">
    <property type="entry name" value="PLC-like_Pdiesterase_TIM-brl"/>
</dbReference>
<evidence type="ECO:0000313" key="1">
    <source>
        <dbReference type="EMBL" id="MEJ5863600.1"/>
    </source>
</evidence>
<dbReference type="Gene3D" id="3.20.20.190">
    <property type="entry name" value="Phosphatidylinositol (PI) phosphodiesterase"/>
    <property type="match status" value="1"/>
</dbReference>
<comment type="caution">
    <text evidence="1">The sequence shown here is derived from an EMBL/GenBank/DDBJ whole genome shotgun (WGS) entry which is preliminary data.</text>
</comment>
<evidence type="ECO:0000313" key="2">
    <source>
        <dbReference type="Proteomes" id="UP001380290"/>
    </source>
</evidence>
<protein>
    <recommendedName>
        <fullName evidence="3">Phosphatidylinositol diacylglycerol-lyase</fullName>
    </recommendedName>
</protein>
<name>A0ABU8QSJ1_9PSED</name>
<dbReference type="Proteomes" id="UP001380290">
    <property type="component" value="Unassembled WGS sequence"/>
</dbReference>
<dbReference type="InterPro" id="IPR051057">
    <property type="entry name" value="PI-PLC_domain"/>
</dbReference>
<organism evidence="1 2">
    <name type="scientific">Pseudomonas farsensis</name>
    <dbReference type="NCBI Taxonomy" id="2745492"/>
    <lineage>
        <taxon>Bacteria</taxon>
        <taxon>Pseudomonadati</taxon>
        <taxon>Pseudomonadota</taxon>
        <taxon>Gammaproteobacteria</taxon>
        <taxon>Pseudomonadales</taxon>
        <taxon>Pseudomonadaceae</taxon>
        <taxon>Pseudomonas</taxon>
    </lineage>
</organism>
<dbReference type="PANTHER" id="PTHR13593:SF103">
    <property type="entry name" value="RE10370P"/>
    <property type="match status" value="1"/>
</dbReference>
<keyword evidence="2" id="KW-1185">Reference proteome</keyword>
<gene>
    <name evidence="1" type="ORF">V7S98_10220</name>
</gene>
<sequence>MNKANWMGSIPDLGRLKIHELILPGSHNAGMDTQVNGVIAQELTQDVPCIEQIRGGVRVLDLRVRAYTEYTPDQPYRYQLYHLSSSGRTLLGDVLNELKGFYQDPANAKEIVILDFQAFDRFGKAEHGWLMDAMEKYFGHMFIPLSLCELTLAELWSQHPGRNIVVAYNHYERGIHWPGVRQVWIGENTPSAATLKAFMDKQLPVATEAGELSAIQCAKYNIAELGRADDFSDKIDEWFHSQDLNSYIQRFRIIHTDWTLRSRIVDNCIHACQLKAEDAAPEA</sequence>
<dbReference type="PANTHER" id="PTHR13593">
    <property type="match status" value="1"/>
</dbReference>
<evidence type="ECO:0008006" key="3">
    <source>
        <dbReference type="Google" id="ProtNLM"/>
    </source>
</evidence>
<dbReference type="PROSITE" id="PS50007">
    <property type="entry name" value="PIPLC_X_DOMAIN"/>
    <property type="match status" value="1"/>
</dbReference>
<dbReference type="EMBL" id="JBBHLC010000022">
    <property type="protein sequence ID" value="MEJ5863600.1"/>
    <property type="molecule type" value="Genomic_DNA"/>
</dbReference>